<sequence>MRWCRVSQFGTHPINSLFGDNGMTTYLLNRKIFLCSVSGIFQKCVHQTKELANM</sequence>
<evidence type="ECO:0000313" key="1">
    <source>
        <dbReference type="EMBL" id="KAF5946612.1"/>
    </source>
</evidence>
<keyword evidence="2" id="KW-1185">Reference proteome</keyword>
<name>A0A7J7H0R5_CAMSI</name>
<dbReference type="EMBL" id="JACBKZ010000007">
    <property type="protein sequence ID" value="KAF5946612.1"/>
    <property type="molecule type" value="Genomic_DNA"/>
</dbReference>
<reference evidence="1 2" key="2">
    <citation type="submission" date="2020-07" db="EMBL/GenBank/DDBJ databases">
        <title>Genome assembly of wild tea tree DASZ reveals pedigree and selection history of tea varieties.</title>
        <authorList>
            <person name="Zhang W."/>
        </authorList>
    </citation>
    <scope>NUCLEOTIDE SEQUENCE [LARGE SCALE GENOMIC DNA]</scope>
    <source>
        <strain evidence="2">cv. G240</strain>
        <tissue evidence="1">Leaf</tissue>
    </source>
</reference>
<protein>
    <submittedName>
        <fullName evidence="1">Uncharacterized protein</fullName>
    </submittedName>
</protein>
<comment type="caution">
    <text evidence="1">The sequence shown here is derived from an EMBL/GenBank/DDBJ whole genome shotgun (WGS) entry which is preliminary data.</text>
</comment>
<accession>A0A7J7H0R5</accession>
<reference evidence="2" key="1">
    <citation type="journal article" date="2020" name="Nat. Commun.">
        <title>Genome assembly of wild tea tree DASZ reveals pedigree and selection history of tea varieties.</title>
        <authorList>
            <person name="Zhang W."/>
            <person name="Zhang Y."/>
            <person name="Qiu H."/>
            <person name="Guo Y."/>
            <person name="Wan H."/>
            <person name="Zhang X."/>
            <person name="Scossa F."/>
            <person name="Alseekh S."/>
            <person name="Zhang Q."/>
            <person name="Wang P."/>
            <person name="Xu L."/>
            <person name="Schmidt M.H."/>
            <person name="Jia X."/>
            <person name="Li D."/>
            <person name="Zhu A."/>
            <person name="Guo F."/>
            <person name="Chen W."/>
            <person name="Ni D."/>
            <person name="Usadel B."/>
            <person name="Fernie A.R."/>
            <person name="Wen W."/>
        </authorList>
    </citation>
    <scope>NUCLEOTIDE SEQUENCE [LARGE SCALE GENOMIC DNA]</scope>
    <source>
        <strain evidence="2">cv. G240</strain>
    </source>
</reference>
<dbReference type="Proteomes" id="UP000593564">
    <property type="component" value="Unassembled WGS sequence"/>
</dbReference>
<gene>
    <name evidence="1" type="ORF">HYC85_016840</name>
</gene>
<organism evidence="1 2">
    <name type="scientific">Camellia sinensis</name>
    <name type="common">Tea plant</name>
    <name type="synonym">Thea sinensis</name>
    <dbReference type="NCBI Taxonomy" id="4442"/>
    <lineage>
        <taxon>Eukaryota</taxon>
        <taxon>Viridiplantae</taxon>
        <taxon>Streptophyta</taxon>
        <taxon>Embryophyta</taxon>
        <taxon>Tracheophyta</taxon>
        <taxon>Spermatophyta</taxon>
        <taxon>Magnoliopsida</taxon>
        <taxon>eudicotyledons</taxon>
        <taxon>Gunneridae</taxon>
        <taxon>Pentapetalae</taxon>
        <taxon>asterids</taxon>
        <taxon>Ericales</taxon>
        <taxon>Theaceae</taxon>
        <taxon>Camellia</taxon>
    </lineage>
</organism>
<dbReference type="AlphaFoldDB" id="A0A7J7H0R5"/>
<proteinExistence type="predicted"/>
<evidence type="ECO:0000313" key="2">
    <source>
        <dbReference type="Proteomes" id="UP000593564"/>
    </source>
</evidence>